<feature type="binding site" evidence="13">
    <location>
        <position position="187"/>
    </location>
    <ligand>
        <name>ATP</name>
        <dbReference type="ChEBI" id="CHEBI:30616"/>
    </ligand>
</feature>
<evidence type="ECO:0000256" key="6">
    <source>
        <dbReference type="ARBA" id="ARBA00022490"/>
    </source>
</evidence>
<comment type="subunit">
    <text evidence="13">Homodimer.</text>
</comment>
<dbReference type="NCBIfam" id="TIGR00018">
    <property type="entry name" value="panC"/>
    <property type="match status" value="1"/>
</dbReference>
<dbReference type="EC" id="6.3.2.1" evidence="4 13"/>
<feature type="binding site" evidence="13">
    <location>
        <position position="164"/>
    </location>
    <ligand>
        <name>(R)-pantoate</name>
        <dbReference type="ChEBI" id="CHEBI:15980"/>
    </ligand>
</feature>
<dbReference type="InterPro" id="IPR003721">
    <property type="entry name" value="Pantoate_ligase"/>
</dbReference>
<dbReference type="GO" id="GO:0005829">
    <property type="term" value="C:cytosol"/>
    <property type="evidence" value="ECO:0007669"/>
    <property type="project" value="TreeGrafter"/>
</dbReference>
<evidence type="ECO:0000256" key="12">
    <source>
        <dbReference type="ARBA" id="ARBA00055042"/>
    </source>
</evidence>
<dbReference type="Gene3D" id="3.40.50.620">
    <property type="entry name" value="HUPs"/>
    <property type="match status" value="1"/>
</dbReference>
<organism evidence="14 15">
    <name type="scientific">Gluconobacter oxydans NBRC 3293</name>
    <dbReference type="NCBI Taxonomy" id="1315969"/>
    <lineage>
        <taxon>Bacteria</taxon>
        <taxon>Pseudomonadati</taxon>
        <taxon>Pseudomonadota</taxon>
        <taxon>Alphaproteobacteria</taxon>
        <taxon>Acetobacterales</taxon>
        <taxon>Acetobacteraceae</taxon>
        <taxon>Gluconobacter</taxon>
    </lineage>
</organism>
<dbReference type="NCBIfam" id="TIGR00125">
    <property type="entry name" value="cyt_tran_rel"/>
    <property type="match status" value="1"/>
</dbReference>
<dbReference type="CDD" id="cd00560">
    <property type="entry name" value="PanC"/>
    <property type="match status" value="1"/>
</dbReference>
<keyword evidence="10 13" id="KW-0067">ATP-binding</keyword>
<dbReference type="Proteomes" id="UP000484858">
    <property type="component" value="Unassembled WGS sequence"/>
</dbReference>
<evidence type="ECO:0000256" key="5">
    <source>
        <dbReference type="ARBA" id="ARBA00014155"/>
    </source>
</evidence>
<evidence type="ECO:0000256" key="3">
    <source>
        <dbReference type="ARBA" id="ARBA00009256"/>
    </source>
</evidence>
<feature type="binding site" evidence="13">
    <location>
        <position position="72"/>
    </location>
    <ligand>
        <name>beta-alanine</name>
        <dbReference type="ChEBI" id="CHEBI:57966"/>
    </ligand>
</feature>
<accession>A0A829WVY1</accession>
<keyword evidence="8 13" id="KW-0566">Pantothenate biosynthesis</keyword>
<dbReference type="AlphaFoldDB" id="A0A829WVY1"/>
<feature type="binding site" evidence="13">
    <location>
        <position position="72"/>
    </location>
    <ligand>
        <name>(R)-pantoate</name>
        <dbReference type="ChEBI" id="CHEBI:15980"/>
    </ligand>
</feature>
<dbReference type="Gene3D" id="3.30.1300.10">
    <property type="entry name" value="Pantoate-beta-alanine ligase, C-terminal domain"/>
    <property type="match status" value="1"/>
</dbReference>
<dbReference type="PANTHER" id="PTHR21299">
    <property type="entry name" value="CYTIDYLATE KINASE/PANTOATE-BETA-ALANINE LIGASE"/>
    <property type="match status" value="1"/>
</dbReference>
<dbReference type="SUPFAM" id="SSF52374">
    <property type="entry name" value="Nucleotidylyl transferase"/>
    <property type="match status" value="1"/>
</dbReference>
<feature type="binding site" evidence="13">
    <location>
        <begin position="41"/>
        <end position="48"/>
    </location>
    <ligand>
        <name>ATP</name>
        <dbReference type="ChEBI" id="CHEBI:30616"/>
    </ligand>
</feature>
<sequence length="290" mass="31436">MSGSAPAVLAGKGHDMQVFETIGAFRAARTAYPTLGFVPTMGFLHEGHLGLVRRAKAENGAVAVSIFVNPTQFGPNEDYTSYPRDPERDLALLKEAGADLVFLPTPDVLYPSGAVTRIEVGGVAKELEGQSRPGHFSGVATVVTKLFNIVQPQRAYFGQKDAQQCAVVRRFVADLDIPVEIVVCDIAREADGLARSSRNVRLTAENRQKAPALFQALQEATRLFRNGERDADVLENAMRAVLTEAGLLDIDYATVVNADTFRREQPCSDNALALLAVRAGEVRLIDNMPL</sequence>
<comment type="catalytic activity">
    <reaction evidence="11 13">
        <text>(R)-pantoate + beta-alanine + ATP = (R)-pantothenate + AMP + diphosphate + H(+)</text>
        <dbReference type="Rhea" id="RHEA:10912"/>
        <dbReference type="ChEBI" id="CHEBI:15378"/>
        <dbReference type="ChEBI" id="CHEBI:15980"/>
        <dbReference type="ChEBI" id="CHEBI:29032"/>
        <dbReference type="ChEBI" id="CHEBI:30616"/>
        <dbReference type="ChEBI" id="CHEBI:33019"/>
        <dbReference type="ChEBI" id="CHEBI:57966"/>
        <dbReference type="ChEBI" id="CHEBI:456215"/>
        <dbReference type="EC" id="6.3.2.1"/>
    </reaction>
</comment>
<evidence type="ECO:0000256" key="1">
    <source>
        <dbReference type="ARBA" id="ARBA00004496"/>
    </source>
</evidence>
<dbReference type="GO" id="GO:0004592">
    <property type="term" value="F:pantoate-beta-alanine ligase activity"/>
    <property type="evidence" value="ECO:0007669"/>
    <property type="project" value="UniProtKB-UniRule"/>
</dbReference>
<keyword evidence="6 13" id="KW-0963">Cytoplasm</keyword>
<evidence type="ECO:0000313" key="14">
    <source>
        <dbReference type="EMBL" id="GEM17293.1"/>
    </source>
</evidence>
<evidence type="ECO:0000256" key="8">
    <source>
        <dbReference type="ARBA" id="ARBA00022655"/>
    </source>
</evidence>
<evidence type="ECO:0000256" key="4">
    <source>
        <dbReference type="ARBA" id="ARBA00012219"/>
    </source>
</evidence>
<comment type="pathway">
    <text evidence="2 13">Cofactor biosynthesis; (R)-pantothenate biosynthesis; (R)-pantothenate from (R)-pantoate and beta-alanine: step 1/1.</text>
</comment>
<feature type="active site" description="Proton donor" evidence="13">
    <location>
        <position position="48"/>
    </location>
</feature>
<evidence type="ECO:0000313" key="15">
    <source>
        <dbReference type="Proteomes" id="UP000484858"/>
    </source>
</evidence>
<keyword evidence="7 13" id="KW-0436">Ligase</keyword>
<dbReference type="Pfam" id="PF02569">
    <property type="entry name" value="Pantoate_ligase"/>
    <property type="match status" value="1"/>
</dbReference>
<dbReference type="InterPro" id="IPR004821">
    <property type="entry name" value="Cyt_trans-like"/>
</dbReference>
<name>A0A829WVY1_GLUOY</name>
<gene>
    <name evidence="13" type="primary">panC</name>
    <name evidence="14" type="ORF">NBRC3293_1790</name>
</gene>
<comment type="miscellaneous">
    <text evidence="13">The reaction proceeds by a bi uni uni bi ping pong mechanism.</text>
</comment>
<dbReference type="PANTHER" id="PTHR21299:SF1">
    <property type="entry name" value="PANTOATE--BETA-ALANINE LIGASE"/>
    <property type="match status" value="1"/>
</dbReference>
<evidence type="ECO:0000256" key="13">
    <source>
        <dbReference type="HAMAP-Rule" id="MF_00158"/>
    </source>
</evidence>
<evidence type="ECO:0000256" key="11">
    <source>
        <dbReference type="ARBA" id="ARBA00048258"/>
    </source>
</evidence>
<comment type="subcellular location">
    <subcellularLocation>
        <location evidence="1 13">Cytoplasm</location>
    </subcellularLocation>
</comment>
<keyword evidence="9 13" id="KW-0547">Nucleotide-binding</keyword>
<proteinExistence type="inferred from homology"/>
<dbReference type="EMBL" id="BARJ01000009">
    <property type="protein sequence ID" value="GEM17293.1"/>
    <property type="molecule type" value="Genomic_DNA"/>
</dbReference>
<evidence type="ECO:0000256" key="2">
    <source>
        <dbReference type="ARBA" id="ARBA00004990"/>
    </source>
</evidence>
<feature type="binding site" evidence="13">
    <location>
        <begin position="195"/>
        <end position="198"/>
    </location>
    <ligand>
        <name>ATP</name>
        <dbReference type="ChEBI" id="CHEBI:30616"/>
    </ligand>
</feature>
<evidence type="ECO:0000256" key="9">
    <source>
        <dbReference type="ARBA" id="ARBA00022741"/>
    </source>
</evidence>
<dbReference type="UniPathway" id="UPA00028">
    <property type="reaction ID" value="UER00005"/>
</dbReference>
<dbReference type="InterPro" id="IPR014729">
    <property type="entry name" value="Rossmann-like_a/b/a_fold"/>
</dbReference>
<feature type="binding site" evidence="13">
    <location>
        <begin position="158"/>
        <end position="161"/>
    </location>
    <ligand>
        <name>ATP</name>
        <dbReference type="ChEBI" id="CHEBI:30616"/>
    </ligand>
</feature>
<dbReference type="HAMAP" id="MF_00158">
    <property type="entry name" value="PanC"/>
    <property type="match status" value="1"/>
</dbReference>
<reference evidence="14 15" key="1">
    <citation type="submission" date="2013-04" db="EMBL/GenBank/DDBJ databases">
        <title>Gluconobacter oxydans NBRC 3293 whole genome sequence.</title>
        <authorList>
            <person name="Matsutani M."/>
            <person name="Yakushi T."/>
            <person name="Matsushita K."/>
        </authorList>
    </citation>
    <scope>NUCLEOTIDE SEQUENCE [LARGE SCALE GENOMIC DNA]</scope>
    <source>
        <strain evidence="14 15">NBRC 3293</strain>
    </source>
</reference>
<dbReference type="GO" id="GO:0015940">
    <property type="term" value="P:pantothenate biosynthetic process"/>
    <property type="evidence" value="ECO:0007669"/>
    <property type="project" value="UniProtKB-UniRule"/>
</dbReference>
<dbReference type="InterPro" id="IPR042176">
    <property type="entry name" value="Pantoate_ligase_C"/>
</dbReference>
<comment type="similarity">
    <text evidence="3 13">Belongs to the pantothenate synthetase family.</text>
</comment>
<evidence type="ECO:0000256" key="10">
    <source>
        <dbReference type="ARBA" id="ARBA00022840"/>
    </source>
</evidence>
<dbReference type="FunFam" id="3.40.50.620:FF:000114">
    <property type="entry name" value="Pantothenate synthetase"/>
    <property type="match status" value="1"/>
</dbReference>
<comment type="function">
    <text evidence="12 13">Catalyzes the condensation of pantoate with beta-alanine in an ATP-dependent reaction via a pantoyl-adenylate intermediate.</text>
</comment>
<dbReference type="GO" id="GO:0005524">
    <property type="term" value="F:ATP binding"/>
    <property type="evidence" value="ECO:0007669"/>
    <property type="project" value="UniProtKB-KW"/>
</dbReference>
<evidence type="ECO:0000256" key="7">
    <source>
        <dbReference type="ARBA" id="ARBA00022598"/>
    </source>
</evidence>
<comment type="caution">
    <text evidence="14">The sequence shown here is derived from an EMBL/GenBank/DDBJ whole genome shotgun (WGS) entry which is preliminary data.</text>
</comment>
<protein>
    <recommendedName>
        <fullName evidence="5 13">Pantothenate synthetase</fullName>
        <shortName evidence="13">PS</shortName>
        <ecNumber evidence="4 13">6.3.2.1</ecNumber>
    </recommendedName>
    <alternativeName>
        <fullName evidence="13">Pantoate--beta-alanine ligase</fullName>
    </alternativeName>
    <alternativeName>
        <fullName evidence="13">Pantoate-activating enzyme</fullName>
    </alternativeName>
</protein>